<accession>A0A5J6MLY2</accession>
<keyword evidence="3" id="KW-1185">Reference proteome</keyword>
<dbReference type="InterPro" id="IPR003607">
    <property type="entry name" value="HD/PDEase_dom"/>
</dbReference>
<dbReference type="AlphaFoldDB" id="A0A5J6MLY2"/>
<dbReference type="PANTHER" id="PTHR46246:SF1">
    <property type="entry name" value="GUANOSINE-3',5'-BIS(DIPHOSPHATE) 3'-PYROPHOSPHOHYDROLASE MESH1"/>
    <property type="match status" value="1"/>
</dbReference>
<dbReference type="PANTHER" id="PTHR46246">
    <property type="entry name" value="GUANOSINE-3',5'-BIS(DIPHOSPHATE) 3'-PYROPHOSPHOHYDROLASE MESH1"/>
    <property type="match status" value="1"/>
</dbReference>
<protein>
    <recommendedName>
        <fullName evidence="1">HD/PDEase domain-containing protein</fullName>
    </recommendedName>
</protein>
<dbReference type="Proteomes" id="UP000326202">
    <property type="component" value="Chromosome"/>
</dbReference>
<evidence type="ECO:0000259" key="1">
    <source>
        <dbReference type="SMART" id="SM00471"/>
    </source>
</evidence>
<dbReference type="Pfam" id="PF13328">
    <property type="entry name" value="HD_4"/>
    <property type="match status" value="1"/>
</dbReference>
<name>A0A5J6MLY2_9PROT</name>
<reference evidence="2 3" key="1">
    <citation type="submission" date="2019-08" db="EMBL/GenBank/DDBJ databases">
        <title>Hyperibacter terrae gen. nov., sp. nov. and Hyperibacter viscosus sp. nov., two new members in the family Rhodospirillaceae isolated from the rhizosphere of Hypericum perforatum.</title>
        <authorList>
            <person name="Noviana Z."/>
        </authorList>
    </citation>
    <scope>NUCLEOTIDE SEQUENCE [LARGE SCALE GENOMIC DNA]</scope>
    <source>
        <strain evidence="2 3">R5913</strain>
    </source>
</reference>
<dbReference type="OrthoDB" id="9802385at2"/>
<dbReference type="RefSeq" id="WP_151178759.1">
    <property type="nucleotide sequence ID" value="NZ_CP042906.1"/>
</dbReference>
<dbReference type="InterPro" id="IPR052194">
    <property type="entry name" value="MESH1"/>
</dbReference>
<dbReference type="SUPFAM" id="SSF109604">
    <property type="entry name" value="HD-domain/PDEase-like"/>
    <property type="match status" value="1"/>
</dbReference>
<evidence type="ECO:0000313" key="2">
    <source>
        <dbReference type="EMBL" id="QEX18622.1"/>
    </source>
</evidence>
<dbReference type="GO" id="GO:0008893">
    <property type="term" value="F:guanosine-3',5'-bis(diphosphate) 3'-diphosphatase activity"/>
    <property type="evidence" value="ECO:0007669"/>
    <property type="project" value="TreeGrafter"/>
</dbReference>
<dbReference type="KEGG" id="htq:FRZ44_39290"/>
<dbReference type="SMART" id="SM00471">
    <property type="entry name" value="HDc"/>
    <property type="match status" value="1"/>
</dbReference>
<sequence length="197" mass="21968">MTKATILTDRFDRALLYATHVHGGQTRKGTAIPYVAHLMAVAGTVLEYGGDEDLAIAALLHDSVEDQGGKARLEDVRNRFGERVARVVEACSDSLADTGAGERKAGWQERKDKYLAHLKTADEDILRVSLADKVHNARAILRDLRKPEIGEKIWSRFSQPKERTLWYYTSLADIFRKKLPGQLAEELGEIVAVLKKG</sequence>
<feature type="domain" description="HD/PDEase" evidence="1">
    <location>
        <begin position="30"/>
        <end position="146"/>
    </location>
</feature>
<dbReference type="EMBL" id="CP042906">
    <property type="protein sequence ID" value="QEX18622.1"/>
    <property type="molecule type" value="Genomic_DNA"/>
</dbReference>
<dbReference type="Gene3D" id="1.10.3210.10">
    <property type="entry name" value="Hypothetical protein af1432"/>
    <property type="match status" value="1"/>
</dbReference>
<evidence type="ECO:0000313" key="3">
    <source>
        <dbReference type="Proteomes" id="UP000326202"/>
    </source>
</evidence>
<proteinExistence type="predicted"/>
<organism evidence="2 3">
    <name type="scientific">Hypericibacter terrae</name>
    <dbReference type="NCBI Taxonomy" id="2602015"/>
    <lineage>
        <taxon>Bacteria</taxon>
        <taxon>Pseudomonadati</taxon>
        <taxon>Pseudomonadota</taxon>
        <taxon>Alphaproteobacteria</taxon>
        <taxon>Rhodospirillales</taxon>
        <taxon>Dongiaceae</taxon>
        <taxon>Hypericibacter</taxon>
    </lineage>
</organism>
<gene>
    <name evidence="2" type="ORF">FRZ44_39290</name>
</gene>